<name>A0AAW2RAI6_9LAMI</name>
<comment type="caution">
    <text evidence="3">The sequence shown here is derived from an EMBL/GenBank/DDBJ whole genome shotgun (WGS) entry which is preliminary data.</text>
</comment>
<proteinExistence type="predicted"/>
<feature type="domain" description="Reverse transcriptase zinc-binding" evidence="2">
    <location>
        <begin position="119"/>
        <end position="191"/>
    </location>
</feature>
<dbReference type="PANTHER" id="PTHR36769">
    <property type="entry name" value="2,3-BISPHOSPHOGLYCERATE-DEPENDENT PHOSPHOGLYCERATE MUTASE"/>
    <property type="match status" value="1"/>
</dbReference>
<feature type="region of interest" description="Disordered" evidence="1">
    <location>
        <begin position="1"/>
        <end position="41"/>
    </location>
</feature>
<accession>A0AAW2RAI6</accession>
<dbReference type="Pfam" id="PF09495">
    <property type="entry name" value="DUF2462"/>
    <property type="match status" value="1"/>
</dbReference>
<evidence type="ECO:0000256" key="1">
    <source>
        <dbReference type="SAM" id="MobiDB-lite"/>
    </source>
</evidence>
<dbReference type="PANTHER" id="PTHR36769:SF1">
    <property type="entry name" value="2,3-BISPHOSPHOGLYCERATE-DEPENDENT PHOSPHOGLYCERATE MUTASE"/>
    <property type="match status" value="1"/>
</dbReference>
<dbReference type="InterPro" id="IPR026960">
    <property type="entry name" value="RVT-Znf"/>
</dbReference>
<dbReference type="Pfam" id="PF13966">
    <property type="entry name" value="zf-RVT"/>
    <property type="match status" value="1"/>
</dbReference>
<dbReference type="AlphaFoldDB" id="A0AAW2RAI6"/>
<dbReference type="EMBL" id="JACGWM010000004">
    <property type="protein sequence ID" value="KAL0377177.1"/>
    <property type="molecule type" value="Genomic_DNA"/>
</dbReference>
<organism evidence="3">
    <name type="scientific">Sesamum calycinum</name>
    <dbReference type="NCBI Taxonomy" id="2727403"/>
    <lineage>
        <taxon>Eukaryota</taxon>
        <taxon>Viridiplantae</taxon>
        <taxon>Streptophyta</taxon>
        <taxon>Embryophyta</taxon>
        <taxon>Tracheophyta</taxon>
        <taxon>Spermatophyta</taxon>
        <taxon>Magnoliopsida</taxon>
        <taxon>eudicotyledons</taxon>
        <taxon>Gunneridae</taxon>
        <taxon>Pentapetalae</taxon>
        <taxon>asterids</taxon>
        <taxon>lamiids</taxon>
        <taxon>Lamiales</taxon>
        <taxon>Pedaliaceae</taxon>
        <taxon>Sesamum</taxon>
    </lineage>
</organism>
<sequence length="219" mass="24837">MTQKGSLFKGQQKKKSIPPNRHGKVSHTRKGKRVVKPSKVTKEMDADKELSKFINYCNEVKAATVANKDGGQNVPLEDDPLWLLLWLPVVSVDMENWRKVKKNDDEISPCLLRCGCLSIRPQAAEVAWASLLQGPFMIPRNLFMLWLAILERISMLDKSWMHISDSSCVLCTDQTLVAHSHLFFQCTFSRRWFAIRYKEVKFASLCGHMLSGIGVLSGS</sequence>
<reference evidence="3" key="2">
    <citation type="journal article" date="2024" name="Plant">
        <title>Genomic evolution and insights into agronomic trait innovations of Sesamum species.</title>
        <authorList>
            <person name="Miao H."/>
            <person name="Wang L."/>
            <person name="Qu L."/>
            <person name="Liu H."/>
            <person name="Sun Y."/>
            <person name="Le M."/>
            <person name="Wang Q."/>
            <person name="Wei S."/>
            <person name="Zheng Y."/>
            <person name="Lin W."/>
            <person name="Duan Y."/>
            <person name="Cao H."/>
            <person name="Xiong S."/>
            <person name="Wang X."/>
            <person name="Wei L."/>
            <person name="Li C."/>
            <person name="Ma Q."/>
            <person name="Ju M."/>
            <person name="Zhao R."/>
            <person name="Li G."/>
            <person name="Mu C."/>
            <person name="Tian Q."/>
            <person name="Mei H."/>
            <person name="Zhang T."/>
            <person name="Gao T."/>
            <person name="Zhang H."/>
        </authorList>
    </citation>
    <scope>NUCLEOTIDE SEQUENCE</scope>
    <source>
        <strain evidence="3">KEN8</strain>
    </source>
</reference>
<protein>
    <recommendedName>
        <fullName evidence="2">Reverse transcriptase zinc-binding domain-containing protein</fullName>
    </recommendedName>
</protein>
<dbReference type="InterPro" id="IPR019034">
    <property type="entry name" value="UPF0390"/>
</dbReference>
<reference evidence="3" key="1">
    <citation type="submission" date="2020-06" db="EMBL/GenBank/DDBJ databases">
        <authorList>
            <person name="Li T."/>
            <person name="Hu X."/>
            <person name="Zhang T."/>
            <person name="Song X."/>
            <person name="Zhang H."/>
            <person name="Dai N."/>
            <person name="Sheng W."/>
            <person name="Hou X."/>
            <person name="Wei L."/>
        </authorList>
    </citation>
    <scope>NUCLEOTIDE SEQUENCE</scope>
    <source>
        <strain evidence="3">KEN8</strain>
        <tissue evidence="3">Leaf</tissue>
    </source>
</reference>
<feature type="compositionally biased region" description="Basic residues" evidence="1">
    <location>
        <begin position="11"/>
        <end position="36"/>
    </location>
</feature>
<evidence type="ECO:0000259" key="2">
    <source>
        <dbReference type="Pfam" id="PF13966"/>
    </source>
</evidence>
<gene>
    <name evidence="3" type="ORF">Scaly_0835300</name>
</gene>
<evidence type="ECO:0000313" key="3">
    <source>
        <dbReference type="EMBL" id="KAL0377177.1"/>
    </source>
</evidence>